<feature type="transmembrane region" description="Helical" evidence="1">
    <location>
        <begin position="64"/>
        <end position="81"/>
    </location>
</feature>
<keyword evidence="1" id="KW-0472">Membrane</keyword>
<evidence type="ECO:0008006" key="4">
    <source>
        <dbReference type="Google" id="ProtNLM"/>
    </source>
</evidence>
<organism evidence="2 3">
    <name type="scientific">Paenibacillus turicensis</name>
    <dbReference type="NCBI Taxonomy" id="160487"/>
    <lineage>
        <taxon>Bacteria</taxon>
        <taxon>Bacillati</taxon>
        <taxon>Bacillota</taxon>
        <taxon>Bacilli</taxon>
        <taxon>Bacillales</taxon>
        <taxon>Paenibacillaceae</taxon>
        <taxon>Paenibacillus</taxon>
    </lineage>
</organism>
<feature type="transmembrane region" description="Helical" evidence="1">
    <location>
        <begin position="88"/>
        <end position="108"/>
    </location>
</feature>
<gene>
    <name evidence="2" type="ORF">J2Z32_001161</name>
</gene>
<dbReference type="Proteomes" id="UP001519272">
    <property type="component" value="Unassembled WGS sequence"/>
</dbReference>
<keyword evidence="1" id="KW-1133">Transmembrane helix</keyword>
<name>A0ABS4FPM4_9BACL</name>
<evidence type="ECO:0000313" key="2">
    <source>
        <dbReference type="EMBL" id="MBP1904538.1"/>
    </source>
</evidence>
<dbReference type="RefSeq" id="WP_210088220.1">
    <property type="nucleotide sequence ID" value="NZ_JAGGKG010000004.1"/>
</dbReference>
<dbReference type="EMBL" id="JAGGKG010000004">
    <property type="protein sequence ID" value="MBP1904538.1"/>
    <property type="molecule type" value="Genomic_DNA"/>
</dbReference>
<keyword evidence="3" id="KW-1185">Reference proteome</keyword>
<protein>
    <recommendedName>
        <fullName evidence="4">Permease</fullName>
    </recommendedName>
</protein>
<sequence>MFAGHFGLAAAVKAKAPEVPLWALMVGTQLLDLAFMPLLLSDIETMDQTIHGSGYGKLIIHADYSHSLVVALLLSFLAGWFGRWRWGIKAGIVLSGVVFSHWILDVVVHRADMVLLPGNLGNLPFLGFGVWRFAWLSFLLEFLFILVGIIMHFRFALKSTSKSTSTGQRKTTALLSSVVLGTVLMVTLISSAIDLF</sequence>
<proteinExistence type="predicted"/>
<accession>A0ABS4FPM4</accession>
<feature type="transmembrane region" description="Helical" evidence="1">
    <location>
        <begin position="128"/>
        <end position="151"/>
    </location>
</feature>
<feature type="transmembrane region" description="Helical" evidence="1">
    <location>
        <begin position="172"/>
        <end position="193"/>
    </location>
</feature>
<keyword evidence="1" id="KW-0812">Transmembrane</keyword>
<evidence type="ECO:0000313" key="3">
    <source>
        <dbReference type="Proteomes" id="UP001519272"/>
    </source>
</evidence>
<comment type="caution">
    <text evidence="2">The sequence shown here is derived from an EMBL/GenBank/DDBJ whole genome shotgun (WGS) entry which is preliminary data.</text>
</comment>
<feature type="transmembrane region" description="Helical" evidence="1">
    <location>
        <begin position="21"/>
        <end position="40"/>
    </location>
</feature>
<reference evidence="2 3" key="1">
    <citation type="submission" date="2021-03" db="EMBL/GenBank/DDBJ databases">
        <title>Genomic Encyclopedia of Type Strains, Phase IV (KMG-IV): sequencing the most valuable type-strain genomes for metagenomic binning, comparative biology and taxonomic classification.</title>
        <authorList>
            <person name="Goeker M."/>
        </authorList>
    </citation>
    <scope>NUCLEOTIDE SEQUENCE [LARGE SCALE GENOMIC DNA]</scope>
    <source>
        <strain evidence="2 3">DSM 14349</strain>
    </source>
</reference>
<evidence type="ECO:0000256" key="1">
    <source>
        <dbReference type="SAM" id="Phobius"/>
    </source>
</evidence>